<accession>A0ABY1PQ11</accession>
<dbReference type="Pfam" id="PF13432">
    <property type="entry name" value="TPR_16"/>
    <property type="match status" value="2"/>
</dbReference>
<dbReference type="PANTHER" id="PTHR36836">
    <property type="entry name" value="COLANIC ACID BIOSYNTHESIS PROTEIN WCAK"/>
    <property type="match status" value="1"/>
</dbReference>
<dbReference type="Gene3D" id="1.25.40.10">
    <property type="entry name" value="Tetratricopeptide repeat domain"/>
    <property type="match status" value="1"/>
</dbReference>
<dbReference type="PANTHER" id="PTHR36836:SF1">
    <property type="entry name" value="COLANIC ACID BIOSYNTHESIS PROTEIN WCAK"/>
    <property type="match status" value="1"/>
</dbReference>
<comment type="caution">
    <text evidence="2">The sequence shown here is derived from an EMBL/GenBank/DDBJ whole genome shotgun (WGS) entry which is preliminary data.</text>
</comment>
<dbReference type="GO" id="GO:0016740">
    <property type="term" value="F:transferase activity"/>
    <property type="evidence" value="ECO:0007669"/>
    <property type="project" value="UniProtKB-KW"/>
</dbReference>
<keyword evidence="2" id="KW-0808">Transferase</keyword>
<evidence type="ECO:0000313" key="3">
    <source>
        <dbReference type="Proteomes" id="UP001157914"/>
    </source>
</evidence>
<dbReference type="SUPFAM" id="SSF48452">
    <property type="entry name" value="TPR-like"/>
    <property type="match status" value="1"/>
</dbReference>
<dbReference type="InterPro" id="IPR011990">
    <property type="entry name" value="TPR-like_helical_dom_sf"/>
</dbReference>
<organism evidence="2 3">
    <name type="scientific">Roseibium denhamense</name>
    <dbReference type="NCBI Taxonomy" id="76305"/>
    <lineage>
        <taxon>Bacteria</taxon>
        <taxon>Pseudomonadati</taxon>
        <taxon>Pseudomonadota</taxon>
        <taxon>Alphaproteobacteria</taxon>
        <taxon>Hyphomicrobiales</taxon>
        <taxon>Stappiaceae</taxon>
        <taxon>Roseibium</taxon>
    </lineage>
</organism>
<evidence type="ECO:0000313" key="2">
    <source>
        <dbReference type="EMBL" id="SMP37439.1"/>
    </source>
</evidence>
<protein>
    <submittedName>
        <fullName evidence="2">Polysaccharide pyruvyl transferase family protein WcaK</fullName>
    </submittedName>
</protein>
<dbReference type="EMBL" id="FXTT01000013">
    <property type="protein sequence ID" value="SMP37439.1"/>
    <property type="molecule type" value="Genomic_DNA"/>
</dbReference>
<keyword evidence="3" id="KW-1185">Reference proteome</keyword>
<dbReference type="Proteomes" id="UP001157914">
    <property type="component" value="Unassembled WGS sequence"/>
</dbReference>
<dbReference type="InterPro" id="IPR007345">
    <property type="entry name" value="Polysacch_pyruvyl_Trfase"/>
</dbReference>
<feature type="domain" description="Polysaccharide pyruvyl transferase" evidence="1">
    <location>
        <begin position="82"/>
        <end position="318"/>
    </location>
</feature>
<name>A0ABY1PQ11_9HYPH</name>
<sequence>MGWVNNKMLSKRFEQLSTQTPTRENPRFLLINYTGDGYHWGCYATSHAITRNLLQKGPVDIISVSQNGQFKLGNVDLSQGYADAPGFAEKHPRIAEQILGADVVVVNGEGTLHGALTRGPIALLVMIRFAKAANKAVHLINHSCFPSDTTASCRADAAYVSILHAVDSVVVRDVASLAFYERNEIPAHLGFDCLPLYYEATLEDHNIASAPLPDITVIGGVTMSLDQVSKIIDILLARYGGNCKVTYLCGSAGSLAKEDKIAEHVLEQKYWHEERFQLVNARTFPEFMSHIRRSRLLVTGRFHYAIAAMSCGIPFIAYKSNTPKTEAVLNEHGYGAPILDPCAPISENLVPILDQFDSGGKALKTTTPLSTLVELANENFSFLHGQLAKSPPRSPKDILDGLEKSGHHRVIADYFTIAPTTQISISCRASIANSLYISKRYADALAQCDIVLKRQPAARGVVITRLKCLMELGQVENAMTAARSALERFPKAPGVLAAVAMTLQQAGDLQGAVAVAEQTLRINPQHKRALLIAARYYLTVAGDFQKATHLLRKYLTIDPENAYVNVQLGMALAQSGIDGEAFDHLSYRSEMPIVKLRHGETDYQLPKWDGLPTDGRLLVRPEPENGVGYEVLCATFIPELEHIGQSFSFAIQPRFRPFFESVFPHVDFVDVGNELDGKSYVAEVHFRDICKMRRRTRDDFAFSASHFARILEKPTKNRKLRVGLSWHTASIQRDQTAKRSIALSALAPLFETQPDRVQWVNLQYGDVDQEIKEAQLELGVLIEHQQGCDFVADNAALTAALNSVDIVVSIDNSTAFFAGLKQKPILLMVPHVSHWIWGEPDKTSRWLPCVDIVRQPSWGDWASVIHEVQVRLGDVLHEWKAPA</sequence>
<evidence type="ECO:0000259" key="1">
    <source>
        <dbReference type="Pfam" id="PF04230"/>
    </source>
</evidence>
<reference evidence="2 3" key="1">
    <citation type="submission" date="2017-05" db="EMBL/GenBank/DDBJ databases">
        <authorList>
            <person name="Varghese N."/>
            <person name="Submissions S."/>
        </authorList>
    </citation>
    <scope>NUCLEOTIDE SEQUENCE [LARGE SCALE GENOMIC DNA]</scope>
    <source>
        <strain evidence="2 3">DSM 15949</strain>
    </source>
</reference>
<gene>
    <name evidence="2" type="ORF">SAMN06265374_0110</name>
</gene>
<proteinExistence type="predicted"/>
<dbReference type="Pfam" id="PF04230">
    <property type="entry name" value="PS_pyruv_trans"/>
    <property type="match status" value="1"/>
</dbReference>